<evidence type="ECO:0000256" key="1">
    <source>
        <dbReference type="ARBA" id="ARBA00004225"/>
    </source>
</evidence>
<comment type="similarity">
    <text evidence="2 10">Belongs to the mitochondrial carrier (TC 2.A.29) family.</text>
</comment>
<dbReference type="GO" id="GO:0015227">
    <property type="term" value="F:O-acyl-L-carnitine transmembrane transporter activity"/>
    <property type="evidence" value="ECO:0007669"/>
    <property type="project" value="TreeGrafter"/>
</dbReference>
<dbReference type="InterPro" id="IPR018108">
    <property type="entry name" value="MCP_transmembrane"/>
</dbReference>
<protein>
    <submittedName>
        <fullName evidence="12">Solute carrier family 25 member 20</fullName>
    </submittedName>
</protein>
<feature type="repeat" description="Solcar" evidence="9">
    <location>
        <begin position="204"/>
        <end position="290"/>
    </location>
</feature>
<feature type="repeat" description="Solcar" evidence="9">
    <location>
        <begin position="6"/>
        <end position="97"/>
    </location>
</feature>
<dbReference type="InterPro" id="IPR023395">
    <property type="entry name" value="MCP_dom_sf"/>
</dbReference>
<dbReference type="PROSITE" id="PS50920">
    <property type="entry name" value="SOLCAR"/>
    <property type="match status" value="3"/>
</dbReference>
<evidence type="ECO:0000256" key="10">
    <source>
        <dbReference type="RuleBase" id="RU000488"/>
    </source>
</evidence>
<feature type="repeat" description="Solcar" evidence="9">
    <location>
        <begin position="106"/>
        <end position="194"/>
    </location>
</feature>
<dbReference type="Pfam" id="PF00153">
    <property type="entry name" value="Mito_carr"/>
    <property type="match status" value="3"/>
</dbReference>
<reference evidence="12" key="1">
    <citation type="submission" date="2025-08" db="UniProtKB">
        <authorList>
            <consortium name="Ensembl"/>
        </authorList>
    </citation>
    <scope>IDENTIFICATION</scope>
</reference>
<evidence type="ECO:0000256" key="11">
    <source>
        <dbReference type="SAM" id="Phobius"/>
    </source>
</evidence>
<name>A0A8C1BSW5_CYPCA</name>
<dbReference type="GO" id="GO:1902603">
    <property type="term" value="P:carnitine transmembrane transport"/>
    <property type="evidence" value="ECO:0007669"/>
    <property type="project" value="TreeGrafter"/>
</dbReference>
<sequence length="298" mass="32591">MSPQPISPLKNFFAGGFGGVCLVFAGHPLDTIKVRLQTQPKPRPGESALYRGTLDCFKKTLAKEGVLGLYKGMAAPIIGVTPMFAVCFFGFGLGKKLQQKTPDDVLTYPQLFAAGMLSGVFTTAIMAPGERIKCLLQIQAASGQVKYAGPMDCVKQLYRENGVRGIYKGTALTLMRGTDIISSEHHHLSRRERETLKPARKHRLSVPSVLFAGGMAGIFNWAVAIPPDVLKSRFQTAPEGKYPNGFRDVLRELIREEGIGSLYKGFTAVMLRAFPANAACFLGFELAMKFLNWMAPNL</sequence>
<keyword evidence="3 10" id="KW-0813">Transport</keyword>
<evidence type="ECO:0000256" key="4">
    <source>
        <dbReference type="ARBA" id="ARBA00022692"/>
    </source>
</evidence>
<feature type="transmembrane region" description="Helical" evidence="11">
    <location>
        <begin position="68"/>
        <end position="91"/>
    </location>
</feature>
<keyword evidence="13" id="KW-1185">Reference proteome</keyword>
<organism evidence="12 13">
    <name type="scientific">Cyprinus carpio carpio</name>
    <dbReference type="NCBI Taxonomy" id="630221"/>
    <lineage>
        <taxon>Eukaryota</taxon>
        <taxon>Metazoa</taxon>
        <taxon>Chordata</taxon>
        <taxon>Craniata</taxon>
        <taxon>Vertebrata</taxon>
        <taxon>Euteleostomi</taxon>
        <taxon>Actinopterygii</taxon>
        <taxon>Neopterygii</taxon>
        <taxon>Teleostei</taxon>
        <taxon>Ostariophysi</taxon>
        <taxon>Cypriniformes</taxon>
        <taxon>Cyprinidae</taxon>
        <taxon>Cyprininae</taxon>
        <taxon>Cyprinus</taxon>
    </lineage>
</organism>
<dbReference type="SUPFAM" id="SSF103506">
    <property type="entry name" value="Mitochondrial carrier"/>
    <property type="match status" value="1"/>
</dbReference>
<dbReference type="Ensembl" id="ENSCCRT00000040469.2">
    <property type="protein sequence ID" value="ENSCCRP00000037352.2"/>
    <property type="gene ID" value="ENSCCRG00000019986.2"/>
</dbReference>
<evidence type="ECO:0000256" key="9">
    <source>
        <dbReference type="PROSITE-ProRule" id="PRU00282"/>
    </source>
</evidence>
<keyword evidence="4 9" id="KW-0812">Transmembrane</keyword>
<keyword evidence="7" id="KW-0496">Mitochondrion</keyword>
<feature type="transmembrane region" description="Helical" evidence="11">
    <location>
        <begin position="12"/>
        <end position="29"/>
    </location>
</feature>
<evidence type="ECO:0000313" key="12">
    <source>
        <dbReference type="Ensembl" id="ENSCCRP00000037352.2"/>
    </source>
</evidence>
<evidence type="ECO:0000256" key="3">
    <source>
        <dbReference type="ARBA" id="ARBA00022448"/>
    </source>
</evidence>
<proteinExistence type="inferred from homology"/>
<dbReference type="PANTHER" id="PTHR45624">
    <property type="entry name" value="MITOCHONDRIAL BASIC AMINO ACIDS TRANSPORTER-RELATED"/>
    <property type="match status" value="1"/>
</dbReference>
<dbReference type="InterPro" id="IPR050567">
    <property type="entry name" value="Mitochondrial_Carrier"/>
</dbReference>
<evidence type="ECO:0000256" key="6">
    <source>
        <dbReference type="ARBA" id="ARBA00022989"/>
    </source>
</evidence>
<evidence type="ECO:0000256" key="5">
    <source>
        <dbReference type="ARBA" id="ARBA00022737"/>
    </source>
</evidence>
<keyword evidence="8 9" id="KW-0472">Membrane</keyword>
<dbReference type="Proteomes" id="UP001108240">
    <property type="component" value="Unplaced"/>
</dbReference>
<dbReference type="GeneTree" id="ENSGT00940000157863"/>
<accession>A0A8C1BSW5</accession>
<dbReference type="Gene3D" id="1.50.40.10">
    <property type="entry name" value="Mitochondrial carrier domain"/>
    <property type="match status" value="2"/>
</dbReference>
<dbReference type="GO" id="GO:0031966">
    <property type="term" value="C:mitochondrial membrane"/>
    <property type="evidence" value="ECO:0007669"/>
    <property type="project" value="UniProtKB-SubCell"/>
</dbReference>
<evidence type="ECO:0000256" key="7">
    <source>
        <dbReference type="ARBA" id="ARBA00023128"/>
    </source>
</evidence>
<keyword evidence="5" id="KW-0677">Repeat</keyword>
<dbReference type="OMA" id="NWAVGIP"/>
<dbReference type="AlphaFoldDB" id="A0A8C1BSW5"/>
<reference evidence="12" key="2">
    <citation type="submission" date="2025-09" db="UniProtKB">
        <authorList>
            <consortium name="Ensembl"/>
        </authorList>
    </citation>
    <scope>IDENTIFICATION</scope>
</reference>
<dbReference type="PANTHER" id="PTHR45624:SF56">
    <property type="entry name" value="MITOCHONDRIAL CARNITINE_ACYLCARNITINE CARRIER PROTEIN"/>
    <property type="match status" value="1"/>
</dbReference>
<evidence type="ECO:0000256" key="2">
    <source>
        <dbReference type="ARBA" id="ARBA00006375"/>
    </source>
</evidence>
<evidence type="ECO:0000256" key="8">
    <source>
        <dbReference type="ARBA" id="ARBA00023136"/>
    </source>
</evidence>
<comment type="subcellular location">
    <subcellularLocation>
        <location evidence="1">Mitochondrion membrane</location>
        <topology evidence="1">Multi-pass membrane protein</topology>
    </subcellularLocation>
</comment>
<evidence type="ECO:0000313" key="13">
    <source>
        <dbReference type="Proteomes" id="UP001108240"/>
    </source>
</evidence>
<keyword evidence="6 11" id="KW-1133">Transmembrane helix</keyword>
<feature type="transmembrane region" description="Helical" evidence="11">
    <location>
        <begin position="111"/>
        <end position="129"/>
    </location>
</feature>
<dbReference type="GO" id="GO:0006839">
    <property type="term" value="P:mitochondrial transport"/>
    <property type="evidence" value="ECO:0007669"/>
    <property type="project" value="TreeGrafter"/>
</dbReference>